<evidence type="ECO:0000256" key="1">
    <source>
        <dbReference type="ARBA" id="ARBA00004123"/>
    </source>
</evidence>
<evidence type="ECO:0000256" key="5">
    <source>
        <dbReference type="ARBA" id="ARBA00023242"/>
    </source>
</evidence>
<dbReference type="InterPro" id="IPR001471">
    <property type="entry name" value="AP2/ERF_dom"/>
</dbReference>
<organism evidence="8 9">
    <name type="scientific">Cephalotus follicularis</name>
    <name type="common">Albany pitcher plant</name>
    <dbReference type="NCBI Taxonomy" id="3775"/>
    <lineage>
        <taxon>Eukaryota</taxon>
        <taxon>Viridiplantae</taxon>
        <taxon>Streptophyta</taxon>
        <taxon>Embryophyta</taxon>
        <taxon>Tracheophyta</taxon>
        <taxon>Spermatophyta</taxon>
        <taxon>Magnoliopsida</taxon>
        <taxon>eudicotyledons</taxon>
        <taxon>Gunneridae</taxon>
        <taxon>Pentapetalae</taxon>
        <taxon>rosids</taxon>
        <taxon>fabids</taxon>
        <taxon>Oxalidales</taxon>
        <taxon>Cephalotaceae</taxon>
        <taxon>Cephalotus</taxon>
    </lineage>
</organism>
<comment type="caution">
    <text evidence="8">The sequence shown here is derived from an EMBL/GenBank/DDBJ whole genome shotgun (WGS) entry which is preliminary data.</text>
</comment>
<evidence type="ECO:0000259" key="7">
    <source>
        <dbReference type="PROSITE" id="PS51032"/>
    </source>
</evidence>
<dbReference type="GO" id="GO:0003677">
    <property type="term" value="F:DNA binding"/>
    <property type="evidence" value="ECO:0007669"/>
    <property type="project" value="UniProtKB-KW"/>
</dbReference>
<feature type="region of interest" description="Disordered" evidence="6">
    <location>
        <begin position="83"/>
        <end position="103"/>
    </location>
</feature>
<dbReference type="OrthoDB" id="1276482at2759"/>
<dbReference type="GO" id="GO:0005634">
    <property type="term" value="C:nucleus"/>
    <property type="evidence" value="ECO:0007669"/>
    <property type="project" value="UniProtKB-SubCell"/>
</dbReference>
<proteinExistence type="predicted"/>
<dbReference type="SMART" id="SM00380">
    <property type="entry name" value="AP2"/>
    <property type="match status" value="1"/>
</dbReference>
<name>A0A1Q3CRI3_CEPFO</name>
<sequence length="261" mass="29799">MDSKIEKKRKLTIERKSNSMRKLRILCHDPHATDSSSGEDERYDRKKSKLVGAKRFAMEIPLPGLPHKSCLANLPRQNATEGKVEFDCSKKTPKPSNMPRGVRQRPWGTYIAEIRDPFDKTRKWLGTYKTAEEASLVYEEKRREFDSRVTLEKNKNLSVAVTEETNGLFSHPSPLSVLDVSTSALGANGPEKPITEECNSGKVVLEGTVAMFVTRYNEEENFEVDQPISNLWEVPVLSPSIYHELHLGYHDYWQNWDGFAV</sequence>
<feature type="domain" description="AP2/ERF" evidence="7">
    <location>
        <begin position="98"/>
        <end position="158"/>
    </location>
</feature>
<feature type="region of interest" description="Disordered" evidence="6">
    <location>
        <begin position="22"/>
        <end position="46"/>
    </location>
</feature>
<dbReference type="Gene3D" id="3.30.730.10">
    <property type="entry name" value="AP2/ERF domain"/>
    <property type="match status" value="1"/>
</dbReference>
<evidence type="ECO:0000256" key="2">
    <source>
        <dbReference type="ARBA" id="ARBA00023015"/>
    </source>
</evidence>
<dbReference type="PANTHER" id="PTHR31194">
    <property type="entry name" value="SHN SHINE , DNA BINDING / TRANSCRIPTION FACTOR"/>
    <property type="match status" value="1"/>
</dbReference>
<evidence type="ECO:0000313" key="8">
    <source>
        <dbReference type="EMBL" id="GAV82678.1"/>
    </source>
</evidence>
<dbReference type="STRING" id="3775.A0A1Q3CRI3"/>
<dbReference type="CDD" id="cd00018">
    <property type="entry name" value="AP2"/>
    <property type="match status" value="1"/>
</dbReference>
<dbReference type="InterPro" id="IPR016177">
    <property type="entry name" value="DNA-bd_dom_sf"/>
</dbReference>
<keyword evidence="9" id="KW-1185">Reference proteome</keyword>
<evidence type="ECO:0000256" key="4">
    <source>
        <dbReference type="ARBA" id="ARBA00023163"/>
    </source>
</evidence>
<dbReference type="PRINTS" id="PR00367">
    <property type="entry name" value="ETHRSPELEMNT"/>
</dbReference>
<gene>
    <name evidence="8" type="ORF">CFOL_v3_26129</name>
</gene>
<dbReference type="Proteomes" id="UP000187406">
    <property type="component" value="Unassembled WGS sequence"/>
</dbReference>
<dbReference type="InterPro" id="IPR050913">
    <property type="entry name" value="AP2/ERF_ERF"/>
</dbReference>
<dbReference type="EMBL" id="BDDD01002693">
    <property type="protein sequence ID" value="GAV82678.1"/>
    <property type="molecule type" value="Genomic_DNA"/>
</dbReference>
<dbReference type="SUPFAM" id="SSF54171">
    <property type="entry name" value="DNA-binding domain"/>
    <property type="match status" value="1"/>
</dbReference>
<evidence type="ECO:0000256" key="6">
    <source>
        <dbReference type="SAM" id="MobiDB-lite"/>
    </source>
</evidence>
<keyword evidence="2" id="KW-0805">Transcription regulation</keyword>
<dbReference type="PROSITE" id="PS51032">
    <property type="entry name" value="AP2_ERF"/>
    <property type="match status" value="1"/>
</dbReference>
<dbReference type="InterPro" id="IPR036955">
    <property type="entry name" value="AP2/ERF_dom_sf"/>
</dbReference>
<dbReference type="InParanoid" id="A0A1Q3CRI3"/>
<dbReference type="PANTHER" id="PTHR31194:SF62">
    <property type="entry name" value="ETHYLENE-RESPONSIVE TRANSCRIPTION FACTOR ERF118"/>
    <property type="match status" value="1"/>
</dbReference>
<keyword evidence="4" id="KW-0804">Transcription</keyword>
<evidence type="ECO:0000313" key="9">
    <source>
        <dbReference type="Proteomes" id="UP000187406"/>
    </source>
</evidence>
<dbReference type="GO" id="GO:0003700">
    <property type="term" value="F:DNA-binding transcription factor activity"/>
    <property type="evidence" value="ECO:0007669"/>
    <property type="project" value="InterPro"/>
</dbReference>
<reference evidence="9" key="1">
    <citation type="submission" date="2016-04" db="EMBL/GenBank/DDBJ databases">
        <title>Cephalotus genome sequencing.</title>
        <authorList>
            <person name="Fukushima K."/>
            <person name="Hasebe M."/>
            <person name="Fang X."/>
        </authorList>
    </citation>
    <scope>NUCLEOTIDE SEQUENCE [LARGE SCALE GENOMIC DNA]</scope>
    <source>
        <strain evidence="9">cv. St1</strain>
    </source>
</reference>
<comment type="subcellular location">
    <subcellularLocation>
        <location evidence="1">Nucleus</location>
    </subcellularLocation>
</comment>
<accession>A0A1Q3CRI3</accession>
<keyword evidence="5" id="KW-0539">Nucleus</keyword>
<dbReference type="AlphaFoldDB" id="A0A1Q3CRI3"/>
<protein>
    <submittedName>
        <fullName evidence="8">AP2 domain-containing protein</fullName>
    </submittedName>
</protein>
<keyword evidence="3" id="KW-0238">DNA-binding</keyword>
<evidence type="ECO:0000256" key="3">
    <source>
        <dbReference type="ARBA" id="ARBA00023125"/>
    </source>
</evidence>